<keyword evidence="1" id="KW-0472">Membrane</keyword>
<evidence type="ECO:0000313" key="2">
    <source>
        <dbReference type="EMBL" id="AMX00805.1"/>
    </source>
</evidence>
<keyword evidence="1" id="KW-0812">Transmembrane</keyword>
<reference evidence="3" key="2">
    <citation type="submission" date="2016-03" db="EMBL/GenBank/DDBJ databases">
        <authorList>
            <person name="Ploux O."/>
        </authorList>
    </citation>
    <scope>NUCLEOTIDE SEQUENCE [LARGE SCALE GENOMIC DNA]</scope>
    <source>
        <strain evidence="3">PP9</strain>
    </source>
</reference>
<gene>
    <name evidence="2" type="ORF">ATY39_16330</name>
</gene>
<keyword evidence="3" id="KW-1185">Reference proteome</keyword>
<proteinExistence type="predicted"/>
<dbReference type="AlphaFoldDB" id="A0A143HGG0"/>
<protein>
    <submittedName>
        <fullName evidence="2">Uncharacterized protein</fullName>
    </submittedName>
</protein>
<keyword evidence="1" id="KW-1133">Transmembrane helix</keyword>
<dbReference type="EMBL" id="CP014806">
    <property type="protein sequence ID" value="AMX00805.1"/>
    <property type="molecule type" value="Genomic_DNA"/>
</dbReference>
<evidence type="ECO:0000313" key="3">
    <source>
        <dbReference type="Proteomes" id="UP000076021"/>
    </source>
</evidence>
<dbReference type="STRING" id="241244.ATY39_16330"/>
<accession>A0A143HGG0</accession>
<name>A0A143HGG0_9BACL</name>
<reference evidence="2 3" key="1">
    <citation type="journal article" date="2016" name="Genome Announc.">
        <title>Whole-Genome Sequence of Rummeliibacillus stabekisii Strain PP9 Isolated from Antarctic Soil.</title>
        <authorList>
            <person name="da Mota F.F."/>
            <person name="Vollu R.E."/>
            <person name="Jurelevicius D."/>
            <person name="Seldin L."/>
        </authorList>
    </citation>
    <scope>NUCLEOTIDE SEQUENCE [LARGE SCALE GENOMIC DNA]</scope>
    <source>
        <strain evidence="2 3">PP9</strain>
    </source>
</reference>
<evidence type="ECO:0000256" key="1">
    <source>
        <dbReference type="SAM" id="Phobius"/>
    </source>
</evidence>
<dbReference type="KEGG" id="rst:ATY39_16330"/>
<organism evidence="2 3">
    <name type="scientific">Rummeliibacillus stabekisii</name>
    <dbReference type="NCBI Taxonomy" id="241244"/>
    <lineage>
        <taxon>Bacteria</taxon>
        <taxon>Bacillati</taxon>
        <taxon>Bacillota</taxon>
        <taxon>Bacilli</taxon>
        <taxon>Bacillales</taxon>
        <taxon>Caryophanaceae</taxon>
        <taxon>Rummeliibacillus</taxon>
    </lineage>
</organism>
<feature type="transmembrane region" description="Helical" evidence="1">
    <location>
        <begin position="6"/>
        <end position="24"/>
    </location>
</feature>
<sequence length="64" mass="7498">MLILADILMVIATLLIFLSAAFYLRYLEKVRKQRGLTTFERTLYILIQIAYILFAISLLIRVFS</sequence>
<dbReference type="Proteomes" id="UP000076021">
    <property type="component" value="Chromosome"/>
</dbReference>
<feature type="transmembrane region" description="Helical" evidence="1">
    <location>
        <begin position="44"/>
        <end position="63"/>
    </location>
</feature>